<organism evidence="1 2">
    <name type="scientific">Paractinoplanes durhamensis</name>
    <dbReference type="NCBI Taxonomy" id="113563"/>
    <lineage>
        <taxon>Bacteria</taxon>
        <taxon>Bacillati</taxon>
        <taxon>Actinomycetota</taxon>
        <taxon>Actinomycetes</taxon>
        <taxon>Micromonosporales</taxon>
        <taxon>Micromonosporaceae</taxon>
        <taxon>Paractinoplanes</taxon>
    </lineage>
</organism>
<dbReference type="Proteomes" id="UP000637628">
    <property type="component" value="Unassembled WGS sequence"/>
</dbReference>
<gene>
    <name evidence="1" type="ORF">Adu01nite_50950</name>
</gene>
<comment type="caution">
    <text evidence="1">The sequence shown here is derived from an EMBL/GenBank/DDBJ whole genome shotgun (WGS) entry which is preliminary data.</text>
</comment>
<evidence type="ECO:0000313" key="2">
    <source>
        <dbReference type="Proteomes" id="UP000637628"/>
    </source>
</evidence>
<dbReference type="EMBL" id="BOML01000040">
    <property type="protein sequence ID" value="GIE03745.1"/>
    <property type="molecule type" value="Genomic_DNA"/>
</dbReference>
<reference evidence="1 2" key="1">
    <citation type="submission" date="2021-01" db="EMBL/GenBank/DDBJ databases">
        <title>Whole genome shotgun sequence of Actinoplanes durhamensis NBRC 14914.</title>
        <authorList>
            <person name="Komaki H."/>
            <person name="Tamura T."/>
        </authorList>
    </citation>
    <scope>NUCLEOTIDE SEQUENCE [LARGE SCALE GENOMIC DNA]</scope>
    <source>
        <strain evidence="1 2">NBRC 14914</strain>
    </source>
</reference>
<sequence length="83" mass="9233">MAEPILLELLKKHQSGRRRGIALADLTAVSAQRPDVLRLVTYGAAALDHARQTGSGVVLRKLQNLRPELARFKQDPHVRNLDT</sequence>
<proteinExistence type="predicted"/>
<evidence type="ECO:0000313" key="1">
    <source>
        <dbReference type="EMBL" id="GIE03745.1"/>
    </source>
</evidence>
<keyword evidence="2" id="KW-1185">Reference proteome</keyword>
<protein>
    <submittedName>
        <fullName evidence="1">Uncharacterized protein</fullName>
    </submittedName>
</protein>
<name>A0ABQ3Z1S6_9ACTN</name>
<accession>A0ABQ3Z1S6</accession>